<dbReference type="SUPFAM" id="SSF48295">
    <property type="entry name" value="TrpR-like"/>
    <property type="match status" value="1"/>
</dbReference>
<proteinExistence type="predicted"/>
<dbReference type="GO" id="GO:0005524">
    <property type="term" value="F:ATP binding"/>
    <property type="evidence" value="ECO:0007669"/>
    <property type="project" value="InterPro"/>
</dbReference>
<evidence type="ECO:0000259" key="2">
    <source>
        <dbReference type="SMART" id="SM00760"/>
    </source>
</evidence>
<keyword evidence="4" id="KW-1185">Reference proteome</keyword>
<evidence type="ECO:0000313" key="4">
    <source>
        <dbReference type="Proteomes" id="UP000433050"/>
    </source>
</evidence>
<evidence type="ECO:0000256" key="1">
    <source>
        <dbReference type="SAM" id="MobiDB-lite"/>
    </source>
</evidence>
<dbReference type="CDD" id="cd06571">
    <property type="entry name" value="Bac_DnaA_C"/>
    <property type="match status" value="1"/>
</dbReference>
<dbReference type="Gene3D" id="1.10.1750.10">
    <property type="match status" value="1"/>
</dbReference>
<name>A0A5S9NCN4_9HYPH</name>
<feature type="region of interest" description="Disordered" evidence="1">
    <location>
        <begin position="1"/>
        <end position="21"/>
    </location>
</feature>
<feature type="domain" description="Chromosomal replication initiator DnaA C-terminal" evidence="2">
    <location>
        <begin position="34"/>
        <end position="94"/>
    </location>
</feature>
<reference evidence="3 4" key="1">
    <citation type="submission" date="2019-12" db="EMBL/GenBank/DDBJ databases">
        <authorList>
            <person name="Reyes-Prieto M."/>
        </authorList>
    </citation>
    <scope>NUCLEOTIDE SEQUENCE [LARGE SCALE GENOMIC DNA]</scope>
    <source>
        <strain evidence="3">HF14-78462</strain>
    </source>
</reference>
<gene>
    <name evidence="3" type="primary">dnaA_2</name>
    <name evidence="3" type="ORF">STARVERO_00604</name>
</gene>
<organism evidence="3 4">
    <name type="scientific">Starkeya nomas</name>
    <dbReference type="NCBI Taxonomy" id="2666134"/>
    <lineage>
        <taxon>Bacteria</taxon>
        <taxon>Pseudomonadati</taxon>
        <taxon>Pseudomonadota</taxon>
        <taxon>Alphaproteobacteria</taxon>
        <taxon>Hyphomicrobiales</taxon>
        <taxon>Xanthobacteraceae</taxon>
        <taxon>Starkeya</taxon>
    </lineage>
</organism>
<sequence>MLPRSEVETADSTHPFHTDAPRREPCLVAAMHAAEAVGVPVDVVIGSRRRDSRCTSARALGMYLAHVGLGLPMTRVAAGFGRHRSTVAHACRKIEERREVAGWDRWVAALEESVRGLAGAPMSGGVHV</sequence>
<dbReference type="GO" id="GO:0006275">
    <property type="term" value="P:regulation of DNA replication"/>
    <property type="evidence" value="ECO:0007669"/>
    <property type="project" value="InterPro"/>
</dbReference>
<dbReference type="InterPro" id="IPR010921">
    <property type="entry name" value="Trp_repressor/repl_initiator"/>
</dbReference>
<dbReference type="SMART" id="SM00760">
    <property type="entry name" value="Bac_DnaA_C"/>
    <property type="match status" value="1"/>
</dbReference>
<dbReference type="GO" id="GO:0043565">
    <property type="term" value="F:sequence-specific DNA binding"/>
    <property type="evidence" value="ECO:0007669"/>
    <property type="project" value="InterPro"/>
</dbReference>
<protein>
    <submittedName>
        <fullName evidence="3">Chromosomal replication initiator protein DnaA</fullName>
    </submittedName>
</protein>
<dbReference type="Proteomes" id="UP000433050">
    <property type="component" value="Unassembled WGS sequence"/>
</dbReference>
<accession>A0A5S9NCN4</accession>
<dbReference type="AlphaFoldDB" id="A0A5S9NCN4"/>
<dbReference type="InterPro" id="IPR013159">
    <property type="entry name" value="DnaA_C"/>
</dbReference>
<evidence type="ECO:0000313" key="3">
    <source>
        <dbReference type="EMBL" id="CAA0087989.1"/>
    </source>
</evidence>
<dbReference type="Pfam" id="PF08299">
    <property type="entry name" value="Bac_DnaA_C"/>
    <property type="match status" value="1"/>
</dbReference>
<dbReference type="GO" id="GO:0006270">
    <property type="term" value="P:DNA replication initiation"/>
    <property type="evidence" value="ECO:0007669"/>
    <property type="project" value="InterPro"/>
</dbReference>
<dbReference type="EMBL" id="CACSAS010000001">
    <property type="protein sequence ID" value="CAA0087989.1"/>
    <property type="molecule type" value="Genomic_DNA"/>
</dbReference>